<evidence type="ECO:0000259" key="5">
    <source>
        <dbReference type="PROSITE" id="PS51123"/>
    </source>
</evidence>
<organism evidence="6 7">
    <name type="scientific">Parvicella tangerina</name>
    <dbReference type="NCBI Taxonomy" id="2829795"/>
    <lineage>
        <taxon>Bacteria</taxon>
        <taxon>Pseudomonadati</taxon>
        <taxon>Bacteroidota</taxon>
        <taxon>Flavobacteriia</taxon>
        <taxon>Flavobacteriales</taxon>
        <taxon>Parvicellaceae</taxon>
        <taxon>Parvicella</taxon>
    </lineage>
</organism>
<dbReference type="InterPro" id="IPR006664">
    <property type="entry name" value="OMP_bac"/>
</dbReference>
<feature type="domain" description="OmpA-like" evidence="5">
    <location>
        <begin position="260"/>
        <end position="385"/>
    </location>
</feature>
<dbReference type="InterPro" id="IPR006665">
    <property type="entry name" value="OmpA-like"/>
</dbReference>
<dbReference type="KEGG" id="ptan:CRYO30217_02263"/>
<dbReference type="PROSITE" id="PS51123">
    <property type="entry name" value="OMPA_2"/>
    <property type="match status" value="1"/>
</dbReference>
<evidence type="ECO:0000313" key="6">
    <source>
        <dbReference type="EMBL" id="CAG5083684.1"/>
    </source>
</evidence>
<feature type="region of interest" description="Disordered" evidence="4">
    <location>
        <begin position="345"/>
        <end position="385"/>
    </location>
</feature>
<evidence type="ECO:0000313" key="7">
    <source>
        <dbReference type="Proteomes" id="UP000683507"/>
    </source>
</evidence>
<evidence type="ECO:0000256" key="4">
    <source>
        <dbReference type="SAM" id="MobiDB-lite"/>
    </source>
</evidence>
<dbReference type="GO" id="GO:0016020">
    <property type="term" value="C:membrane"/>
    <property type="evidence" value="ECO:0007669"/>
    <property type="project" value="UniProtKB-SubCell"/>
</dbReference>
<reference evidence="6" key="1">
    <citation type="submission" date="2021-04" db="EMBL/GenBank/DDBJ databases">
        <authorList>
            <person name="Rodrigo-Torres L."/>
            <person name="Arahal R. D."/>
            <person name="Lucena T."/>
        </authorList>
    </citation>
    <scope>NUCLEOTIDE SEQUENCE</scope>
    <source>
        <strain evidence="6">AS29M-1</strain>
    </source>
</reference>
<gene>
    <name evidence="6" type="primary">pal_16</name>
    <name evidence="6" type="ORF">CRYO30217_02263</name>
</gene>
<dbReference type="Proteomes" id="UP000683507">
    <property type="component" value="Chromosome"/>
</dbReference>
<dbReference type="Pfam" id="PF00691">
    <property type="entry name" value="OmpA"/>
    <property type="match status" value="1"/>
</dbReference>
<comment type="subcellular location">
    <subcellularLocation>
        <location evidence="1">Membrane</location>
    </subcellularLocation>
</comment>
<sequence>MKNLALILSFCIVYSVFGQDYPNPFKEIGKDVEVLTLSNGEYDEFFPNDTIRRIGTVMFNTVEMKIDCFVSEDVIKAEAMPEGYLVSRFLSRDPIAVNFPHYSPYQFAGNKPIAAIDLDGLEEYIINRNWTATGNGYSLFITMNYNVIKDRVSNSSDPNRTDPNRKADINVNGVYSHSEQQAFDPNIIESRFEVARLTVYQSRQDAVLGANNKGGNQTNVTLKESMDQTAFRSPSNRGMPIQATYPNSSNNPTYINFNGWQDTYTFTNAVVYFGTDISELSDADLPIIDQISNDLLENPELSVKITGHTSMLGGADYNKQLSDARVQSVIDAITENLRAAGLSDEEIQGKINSSGEGRTEAEGKGQGTSTDVGNERKVEITYEVN</sequence>
<dbReference type="AlphaFoldDB" id="A0A916JMX4"/>
<keyword evidence="6" id="KW-0449">Lipoprotein</keyword>
<evidence type="ECO:0000256" key="3">
    <source>
        <dbReference type="PROSITE-ProRule" id="PRU00473"/>
    </source>
</evidence>
<dbReference type="EMBL" id="OU015584">
    <property type="protein sequence ID" value="CAG5083684.1"/>
    <property type="molecule type" value="Genomic_DNA"/>
</dbReference>
<name>A0A916JMX4_9FLAO</name>
<keyword evidence="7" id="KW-1185">Reference proteome</keyword>
<evidence type="ECO:0000256" key="2">
    <source>
        <dbReference type="ARBA" id="ARBA00023136"/>
    </source>
</evidence>
<evidence type="ECO:0000256" key="1">
    <source>
        <dbReference type="ARBA" id="ARBA00004370"/>
    </source>
</evidence>
<dbReference type="PRINTS" id="PR01021">
    <property type="entry name" value="OMPADOMAIN"/>
</dbReference>
<dbReference type="InterPro" id="IPR036737">
    <property type="entry name" value="OmpA-like_sf"/>
</dbReference>
<protein>
    <submittedName>
        <fullName evidence="6">Peptidoglycan-associated lipoprotein</fullName>
    </submittedName>
</protein>
<dbReference type="Gene3D" id="3.30.1330.60">
    <property type="entry name" value="OmpA-like domain"/>
    <property type="match status" value="1"/>
</dbReference>
<dbReference type="SUPFAM" id="SSF103088">
    <property type="entry name" value="OmpA-like"/>
    <property type="match status" value="1"/>
</dbReference>
<dbReference type="Gene3D" id="2.180.10.10">
    <property type="entry name" value="RHS repeat-associated core"/>
    <property type="match status" value="1"/>
</dbReference>
<proteinExistence type="predicted"/>
<dbReference type="RefSeq" id="WP_258542494.1">
    <property type="nucleotide sequence ID" value="NZ_OU015584.1"/>
</dbReference>
<accession>A0A916JMX4</accession>
<keyword evidence="2 3" id="KW-0472">Membrane</keyword>
<feature type="compositionally biased region" description="Basic and acidic residues" evidence="4">
    <location>
        <begin position="373"/>
        <end position="385"/>
    </location>
</feature>
<dbReference type="CDD" id="cd07185">
    <property type="entry name" value="OmpA_C-like"/>
    <property type="match status" value="1"/>
</dbReference>